<evidence type="ECO:0000256" key="1">
    <source>
        <dbReference type="SAM" id="MobiDB-lite"/>
    </source>
</evidence>
<comment type="caution">
    <text evidence="2">The sequence shown here is derived from an EMBL/GenBank/DDBJ whole genome shotgun (WGS) entry which is preliminary data.</text>
</comment>
<reference evidence="2" key="2">
    <citation type="submission" date="2021-02" db="EMBL/GenBank/DDBJ databases">
        <authorList>
            <person name="Kimball J.A."/>
            <person name="Haas M.W."/>
            <person name="Macchietto M."/>
            <person name="Kono T."/>
            <person name="Duquette J."/>
            <person name="Shao M."/>
        </authorList>
    </citation>
    <scope>NUCLEOTIDE SEQUENCE</scope>
    <source>
        <tissue evidence="2">Fresh leaf tissue</tissue>
    </source>
</reference>
<gene>
    <name evidence="2" type="ORF">GUJ93_ZPchr0014g47474</name>
</gene>
<dbReference type="EMBL" id="JAAALK010000086">
    <property type="protein sequence ID" value="KAG8082056.1"/>
    <property type="molecule type" value="Genomic_DNA"/>
</dbReference>
<proteinExistence type="predicted"/>
<keyword evidence="3" id="KW-1185">Reference proteome</keyword>
<sequence length="167" mass="17564">MIPGEEAFVQGKRSLGPPWPNGGGLEESFGLNESGLVVPCAEGLIGLEEKRKPNGRTGGSEGGLEDDMVKHKLEGVREHDKCEEVGKCDEDKLSDLGFILEEENVTVDNVLAVGMSCDENFSVNPRVEEAGSGATVGGGGSVLCLAACSNRPNSKGGHRGKRQRSVI</sequence>
<evidence type="ECO:0000313" key="2">
    <source>
        <dbReference type="EMBL" id="KAG8082056.1"/>
    </source>
</evidence>
<name>A0A8J5TKS1_ZIZPA</name>
<organism evidence="2 3">
    <name type="scientific">Zizania palustris</name>
    <name type="common">Northern wild rice</name>
    <dbReference type="NCBI Taxonomy" id="103762"/>
    <lineage>
        <taxon>Eukaryota</taxon>
        <taxon>Viridiplantae</taxon>
        <taxon>Streptophyta</taxon>
        <taxon>Embryophyta</taxon>
        <taxon>Tracheophyta</taxon>
        <taxon>Spermatophyta</taxon>
        <taxon>Magnoliopsida</taxon>
        <taxon>Liliopsida</taxon>
        <taxon>Poales</taxon>
        <taxon>Poaceae</taxon>
        <taxon>BOP clade</taxon>
        <taxon>Oryzoideae</taxon>
        <taxon>Oryzeae</taxon>
        <taxon>Zizaniinae</taxon>
        <taxon>Zizania</taxon>
    </lineage>
</organism>
<dbReference type="AlphaFoldDB" id="A0A8J5TKS1"/>
<protein>
    <submittedName>
        <fullName evidence="2">Uncharacterized protein</fullName>
    </submittedName>
</protein>
<dbReference type="Proteomes" id="UP000729402">
    <property type="component" value="Unassembled WGS sequence"/>
</dbReference>
<reference evidence="2" key="1">
    <citation type="journal article" date="2021" name="bioRxiv">
        <title>Whole Genome Assembly and Annotation of Northern Wild Rice, Zizania palustris L., Supports a Whole Genome Duplication in the Zizania Genus.</title>
        <authorList>
            <person name="Haas M."/>
            <person name="Kono T."/>
            <person name="Macchietto M."/>
            <person name="Millas R."/>
            <person name="McGilp L."/>
            <person name="Shao M."/>
            <person name="Duquette J."/>
            <person name="Hirsch C.N."/>
            <person name="Kimball J."/>
        </authorList>
    </citation>
    <scope>NUCLEOTIDE SEQUENCE</scope>
    <source>
        <tissue evidence="2">Fresh leaf tissue</tissue>
    </source>
</reference>
<feature type="region of interest" description="Disordered" evidence="1">
    <location>
        <begin position="1"/>
        <end position="21"/>
    </location>
</feature>
<evidence type="ECO:0000313" key="3">
    <source>
        <dbReference type="Proteomes" id="UP000729402"/>
    </source>
</evidence>
<accession>A0A8J5TKS1</accession>